<dbReference type="GO" id="GO:0042773">
    <property type="term" value="P:ATP synthesis coupled electron transport"/>
    <property type="evidence" value="ECO:0007669"/>
    <property type="project" value="InterPro"/>
</dbReference>
<comment type="function">
    <text evidence="1">Core subunit of the mitochondrial membrane respiratory chain NADH dehydrogenase (Complex I) that is believed to belong to the minimal assembly required for catalysis. Complex I functions in the transfer of electrons from NADH to the respiratory chain. The immediate electron acceptor for the enzyme is believed to be ubiquinone.</text>
</comment>
<feature type="transmembrane region" description="Helical" evidence="17">
    <location>
        <begin position="302"/>
        <end position="323"/>
    </location>
</feature>
<dbReference type="InterPro" id="IPR003918">
    <property type="entry name" value="NADH_UbQ_OxRdtase"/>
</dbReference>
<keyword evidence="12 17" id="KW-0520">NAD</keyword>
<keyword evidence="8 17" id="KW-0812">Transmembrane</keyword>
<dbReference type="GO" id="GO:0048039">
    <property type="term" value="F:ubiquinone binding"/>
    <property type="evidence" value="ECO:0007669"/>
    <property type="project" value="TreeGrafter"/>
</dbReference>
<accession>A0A6B9WE62</accession>
<keyword evidence="10 17" id="KW-0249">Electron transport</keyword>
<evidence type="ECO:0000256" key="4">
    <source>
        <dbReference type="ARBA" id="ARBA00012944"/>
    </source>
</evidence>
<proteinExistence type="inferred from homology"/>
<evidence type="ECO:0000256" key="6">
    <source>
        <dbReference type="ARBA" id="ARBA00022448"/>
    </source>
</evidence>
<sequence length="446" mass="52372">MILLVLLMMFCMLYNMYNMYIMYMYMLMYIMYVNMSMFSLYLNNLKIYNYMFVGSFMSCLLLMMTCYIFILMMMVIKNNVMIKQLTLYNFFYIIMMFGLFFFFLSDNLIFFFFFFELSIIPIALLIFLNGSQVERIQAGVYMMLYTVFASLPFLLLILFFWSSSSFSLLYNMLYNKLYFSSLVIMMLLLAFLVKLPMFGFHMWLPKAHVEAPVMGSMVLAAVLLKMGSYGLFRVMSLFYLSCFFKLSLILMVICLFGAVLVSINCFFQTDLKSLVAYSSVVHMGLMCGGIFTGSVLGAWGSMLMMLGHGLCSSALFCLINLMYERVFTRNIFMLKGLMLIYPGLVFFWFMFCVINMAAPPFMNIFSEVFLMGSILKWSFMMIFLLMLVSFLSAGYSLFLYTMTQHGKGWFLYSSDKILLKDYFMMMLHLYPLIFFILSMEVFFNWS</sequence>
<organism evidence="19">
    <name type="scientific">Macrocheles muscaedomesticae</name>
    <dbReference type="NCBI Taxonomy" id="406086"/>
    <lineage>
        <taxon>Eukaryota</taxon>
        <taxon>Metazoa</taxon>
        <taxon>Ecdysozoa</taxon>
        <taxon>Arthropoda</taxon>
        <taxon>Chelicerata</taxon>
        <taxon>Arachnida</taxon>
        <taxon>Acari</taxon>
        <taxon>Parasitiformes</taxon>
        <taxon>Mesostigmata</taxon>
        <taxon>Gamasina</taxon>
        <taxon>Eviphidoidea</taxon>
        <taxon>Macrochelidae</taxon>
        <taxon>Macrocheles</taxon>
    </lineage>
</organism>
<evidence type="ECO:0000256" key="7">
    <source>
        <dbReference type="ARBA" id="ARBA00022660"/>
    </source>
</evidence>
<feature type="transmembrane region" description="Helical" evidence="17">
    <location>
        <begin position="85"/>
        <end position="103"/>
    </location>
</feature>
<evidence type="ECO:0000256" key="3">
    <source>
        <dbReference type="ARBA" id="ARBA00009025"/>
    </source>
</evidence>
<feature type="domain" description="NADH:quinone oxidoreductase/Mrp antiporter transmembrane" evidence="18">
    <location>
        <begin position="105"/>
        <end position="390"/>
    </location>
</feature>
<evidence type="ECO:0000256" key="15">
    <source>
        <dbReference type="ARBA" id="ARBA00023136"/>
    </source>
</evidence>
<keyword evidence="15 17" id="KW-0472">Membrane</keyword>
<feature type="transmembrane region" description="Helical" evidence="17">
    <location>
        <begin position="47"/>
        <end position="73"/>
    </location>
</feature>
<feature type="transmembrane region" description="Helical" evidence="17">
    <location>
        <begin position="109"/>
        <end position="128"/>
    </location>
</feature>
<keyword evidence="7 17" id="KW-0679">Respiratory chain</keyword>
<gene>
    <name evidence="19" type="primary">nad4</name>
</gene>
<evidence type="ECO:0000256" key="1">
    <source>
        <dbReference type="ARBA" id="ARBA00003257"/>
    </source>
</evidence>
<dbReference type="GO" id="GO:0031966">
    <property type="term" value="C:mitochondrial membrane"/>
    <property type="evidence" value="ECO:0007669"/>
    <property type="project" value="UniProtKB-SubCell"/>
</dbReference>
<feature type="transmembrane region" description="Helical" evidence="17">
    <location>
        <begin position="238"/>
        <end position="267"/>
    </location>
</feature>
<evidence type="ECO:0000256" key="2">
    <source>
        <dbReference type="ARBA" id="ARBA00004225"/>
    </source>
</evidence>
<dbReference type="GO" id="GO:0015990">
    <property type="term" value="P:electron transport coupled proton transport"/>
    <property type="evidence" value="ECO:0007669"/>
    <property type="project" value="TreeGrafter"/>
</dbReference>
<keyword evidence="14 17" id="KW-0496">Mitochondrion</keyword>
<feature type="transmembrane region" description="Helical" evidence="17">
    <location>
        <begin position="213"/>
        <end position="232"/>
    </location>
</feature>
<evidence type="ECO:0000313" key="19">
    <source>
        <dbReference type="EMBL" id="QHQ98530.1"/>
    </source>
</evidence>
<evidence type="ECO:0000256" key="16">
    <source>
        <dbReference type="ARBA" id="ARBA00049551"/>
    </source>
</evidence>
<comment type="function">
    <text evidence="17">Core subunit of the mitochondrial membrane respiratory chain NADH dehydrogenase (Complex I) which catalyzes electron transfer from NADH through the respiratory chain, using ubiquinone as an electron acceptor. Essential for the catalytic activity and assembly of complex I.</text>
</comment>
<feature type="transmembrane region" description="Helical" evidence="17">
    <location>
        <begin position="422"/>
        <end position="443"/>
    </location>
</feature>
<name>A0A6B9WE62_9ACAR</name>
<feature type="transmembrane region" description="Helical" evidence="17">
    <location>
        <begin position="173"/>
        <end position="193"/>
    </location>
</feature>
<dbReference type="Pfam" id="PF00361">
    <property type="entry name" value="Proton_antipo_M"/>
    <property type="match status" value="1"/>
</dbReference>
<feature type="transmembrane region" description="Helical" evidence="17">
    <location>
        <begin position="377"/>
        <end position="401"/>
    </location>
</feature>
<evidence type="ECO:0000256" key="12">
    <source>
        <dbReference type="ARBA" id="ARBA00023027"/>
    </source>
</evidence>
<evidence type="ECO:0000256" key="14">
    <source>
        <dbReference type="ARBA" id="ARBA00023128"/>
    </source>
</evidence>
<feature type="transmembrane region" description="Helical" evidence="17">
    <location>
        <begin position="335"/>
        <end position="357"/>
    </location>
</feature>
<keyword evidence="9" id="KW-1278">Translocase</keyword>
<evidence type="ECO:0000256" key="17">
    <source>
        <dbReference type="RuleBase" id="RU003297"/>
    </source>
</evidence>
<feature type="transmembrane region" description="Helical" evidence="17">
    <location>
        <begin position="140"/>
        <end position="161"/>
    </location>
</feature>
<reference evidence="19" key="1">
    <citation type="journal article" date="2019" name="Zool. Scr.">
        <title>Mitochondrial genome reorganization characterizes various lineages of mesostigmatid mites (Acari: Parasitiformes).</title>
        <authorList>
            <person name="Li W.-N."/>
            <person name="Shao R."/>
            <person name="Zhang Q."/>
            <person name="Deng W."/>
            <person name="Xue X.-F."/>
        </authorList>
    </citation>
    <scope>NUCLEOTIDE SEQUENCE</scope>
</reference>
<evidence type="ECO:0000256" key="11">
    <source>
        <dbReference type="ARBA" id="ARBA00022989"/>
    </source>
</evidence>
<dbReference type="EC" id="7.1.1.2" evidence="4 17"/>
<evidence type="ECO:0000256" key="10">
    <source>
        <dbReference type="ARBA" id="ARBA00022982"/>
    </source>
</evidence>
<keyword evidence="6 17" id="KW-0813">Transport</keyword>
<evidence type="ECO:0000256" key="8">
    <source>
        <dbReference type="ARBA" id="ARBA00022692"/>
    </source>
</evidence>
<keyword evidence="11 17" id="KW-1133">Transmembrane helix</keyword>
<protein>
    <recommendedName>
        <fullName evidence="5 17">NADH-ubiquinone oxidoreductase chain 4</fullName>
        <ecNumber evidence="4 17">7.1.1.2</ecNumber>
    </recommendedName>
</protein>
<dbReference type="InterPro" id="IPR001750">
    <property type="entry name" value="ND/Mrp_TM"/>
</dbReference>
<dbReference type="PANTHER" id="PTHR43507:SF20">
    <property type="entry name" value="NADH-UBIQUINONE OXIDOREDUCTASE CHAIN 4"/>
    <property type="match status" value="1"/>
</dbReference>
<evidence type="ECO:0000259" key="18">
    <source>
        <dbReference type="Pfam" id="PF00361"/>
    </source>
</evidence>
<dbReference type="GO" id="GO:0008137">
    <property type="term" value="F:NADH dehydrogenase (ubiquinone) activity"/>
    <property type="evidence" value="ECO:0007669"/>
    <property type="project" value="UniProtKB-UniRule"/>
</dbReference>
<dbReference type="GO" id="GO:0003954">
    <property type="term" value="F:NADH dehydrogenase activity"/>
    <property type="evidence" value="ECO:0007669"/>
    <property type="project" value="TreeGrafter"/>
</dbReference>
<feature type="transmembrane region" description="Helical" evidence="17">
    <location>
        <begin position="274"/>
        <end position="296"/>
    </location>
</feature>
<evidence type="ECO:0000256" key="13">
    <source>
        <dbReference type="ARBA" id="ARBA00023075"/>
    </source>
</evidence>
<evidence type="ECO:0000256" key="5">
    <source>
        <dbReference type="ARBA" id="ARBA00021006"/>
    </source>
</evidence>
<dbReference type="PRINTS" id="PR01437">
    <property type="entry name" value="NUOXDRDTASE4"/>
</dbReference>
<comment type="subcellular location">
    <subcellularLocation>
        <location evidence="2 17">Mitochondrion membrane</location>
        <topology evidence="2 17">Multi-pass membrane protein</topology>
    </subcellularLocation>
</comment>
<comment type="catalytic activity">
    <reaction evidence="16 17">
        <text>a ubiquinone + NADH + 5 H(+)(in) = a ubiquinol + NAD(+) + 4 H(+)(out)</text>
        <dbReference type="Rhea" id="RHEA:29091"/>
        <dbReference type="Rhea" id="RHEA-COMP:9565"/>
        <dbReference type="Rhea" id="RHEA-COMP:9566"/>
        <dbReference type="ChEBI" id="CHEBI:15378"/>
        <dbReference type="ChEBI" id="CHEBI:16389"/>
        <dbReference type="ChEBI" id="CHEBI:17976"/>
        <dbReference type="ChEBI" id="CHEBI:57540"/>
        <dbReference type="ChEBI" id="CHEBI:57945"/>
        <dbReference type="EC" id="7.1.1.2"/>
    </reaction>
</comment>
<comment type="similarity">
    <text evidence="3 17">Belongs to the complex I subunit 4 family.</text>
</comment>
<evidence type="ECO:0000256" key="9">
    <source>
        <dbReference type="ARBA" id="ARBA00022967"/>
    </source>
</evidence>
<dbReference type="AlphaFoldDB" id="A0A6B9WE62"/>
<dbReference type="EMBL" id="MK270526">
    <property type="protein sequence ID" value="QHQ98530.1"/>
    <property type="molecule type" value="Genomic_DNA"/>
</dbReference>
<feature type="transmembrane region" description="Helical" evidence="17">
    <location>
        <begin position="20"/>
        <end position="41"/>
    </location>
</feature>
<dbReference type="PANTHER" id="PTHR43507">
    <property type="entry name" value="NADH-UBIQUINONE OXIDOREDUCTASE CHAIN 4"/>
    <property type="match status" value="1"/>
</dbReference>
<geneLocation type="mitochondrion" evidence="19"/>
<keyword evidence="13 17" id="KW-0830">Ubiquinone</keyword>